<protein>
    <submittedName>
        <fullName evidence="1">GrdX family protein</fullName>
    </submittedName>
</protein>
<dbReference type="RefSeq" id="WP_269722087.1">
    <property type="nucleotide sequence ID" value="NZ_CP101407.1"/>
</dbReference>
<proteinExistence type="predicted"/>
<dbReference type="InterPro" id="IPR047735">
    <property type="entry name" value="GrdX-like"/>
</dbReference>
<evidence type="ECO:0000313" key="2">
    <source>
        <dbReference type="Proteomes" id="UP001210690"/>
    </source>
</evidence>
<dbReference type="Proteomes" id="UP001210690">
    <property type="component" value="Chromosome"/>
</dbReference>
<dbReference type="EMBL" id="CP101412">
    <property type="protein sequence ID" value="WBB31409.1"/>
    <property type="molecule type" value="Genomic_DNA"/>
</dbReference>
<name>A0AAX3K8A9_9FIRM</name>
<dbReference type="AlphaFoldDB" id="A0AAX3K8A9"/>
<accession>A0AAX3K8A9</accession>
<gene>
    <name evidence="1" type="ORF">NM222_02725</name>
</gene>
<organism evidence="1 2">
    <name type="scientific">Parvimonas micra</name>
    <dbReference type="NCBI Taxonomy" id="33033"/>
    <lineage>
        <taxon>Bacteria</taxon>
        <taxon>Bacillati</taxon>
        <taxon>Bacillota</taxon>
        <taxon>Tissierellia</taxon>
        <taxon>Tissierellales</taxon>
        <taxon>Peptoniphilaceae</taxon>
        <taxon>Parvimonas</taxon>
    </lineage>
</organism>
<evidence type="ECO:0000313" key="1">
    <source>
        <dbReference type="EMBL" id="WBB31409.1"/>
    </source>
</evidence>
<sequence length="128" mass="14679">MICLSLKIVSNNSLVKEKFDCVEFVDGNYIDVLTTARDLIHKGCSLVSHPLPASIRMVFSSVRSIVIEDENCFDENSVLIIEESIDKYNLTMKNRNIDFKNVRDYELVDLMLVESALEEYKALNNLKK</sequence>
<reference evidence="1" key="1">
    <citation type="submission" date="2022-07" db="EMBL/GenBank/DDBJ databases">
        <title>Parvimonas micra travels from the subgingival sulcus of the human oral cavity to the colorectal adenocarcinoma.</title>
        <authorList>
            <person name="Conde-Perez K."/>
            <person name="Buetas E."/>
            <person name="Aja-Macaya P."/>
            <person name="Martin-De Arribas E."/>
            <person name="Iglesias-Corras I."/>
            <person name="Trigo-Tasende N."/>
            <person name="Nasser-Ali M."/>
            <person name="Estevez L.S."/>
            <person name="Rumbo-Feal S."/>
            <person name="Otero-Alen B."/>
            <person name="Noguera J.F."/>
            <person name="Concha A."/>
            <person name="Pardinas-Lopez S."/>
            <person name="Carda-Dieguez M."/>
            <person name="Gomez-Randulfe I."/>
            <person name="Martinez-Lago N."/>
            <person name="Ladra S."/>
            <person name="Aparicio L.A."/>
            <person name="Bou G."/>
            <person name="Mira A."/>
            <person name="Vallejo J.A."/>
            <person name="Poza M."/>
        </authorList>
    </citation>
    <scope>NUCLEOTIDE SEQUENCE</scope>
    <source>
        <strain evidence="1">PM102KC-G-1</strain>
    </source>
</reference>
<dbReference type="NCBIfam" id="NF038093">
    <property type="entry name" value="GrdX"/>
    <property type="match status" value="1"/>
</dbReference>